<feature type="transmembrane region" description="Helical" evidence="1">
    <location>
        <begin position="24"/>
        <end position="45"/>
    </location>
</feature>
<evidence type="ECO:0000313" key="2">
    <source>
        <dbReference type="EMBL" id="OQS03548.1"/>
    </source>
</evidence>
<dbReference type="AlphaFoldDB" id="A0A1V9ZZV8"/>
<comment type="caution">
    <text evidence="2">The sequence shown here is derived from an EMBL/GenBank/DDBJ whole genome shotgun (WGS) entry which is preliminary data.</text>
</comment>
<dbReference type="OrthoDB" id="79359at2759"/>
<keyword evidence="3" id="KW-1185">Reference proteome</keyword>
<dbReference type="EMBL" id="JNBS01000849">
    <property type="protein sequence ID" value="OQS03548.1"/>
    <property type="molecule type" value="Genomic_DNA"/>
</dbReference>
<sequence length="165" mass="17878">MNHRVRRLDGSTSSASPQSSSTSLLIVGLCVLGAVVLGLLACLALRRYRLKQKRLTMQRLMDEAILEAGQNDTQQALVPNHPVMDTTIEQIVVGEADDFVIMGANKPRLKSKYLKTASTASSMASQSIMEEPSSVASDDTIIIMQSMRGGSNESLDALRSKARQV</sequence>
<keyword evidence="1" id="KW-0472">Membrane</keyword>
<dbReference type="Proteomes" id="UP000243217">
    <property type="component" value="Unassembled WGS sequence"/>
</dbReference>
<reference evidence="2 3" key="1">
    <citation type="journal article" date="2014" name="Genome Biol. Evol.">
        <title>The secreted proteins of Achlya hypogyna and Thraustotheca clavata identify the ancestral oomycete secretome and reveal gene acquisitions by horizontal gene transfer.</title>
        <authorList>
            <person name="Misner I."/>
            <person name="Blouin N."/>
            <person name="Leonard G."/>
            <person name="Richards T.A."/>
            <person name="Lane C.E."/>
        </authorList>
    </citation>
    <scope>NUCLEOTIDE SEQUENCE [LARGE SCALE GENOMIC DNA]</scope>
    <source>
        <strain evidence="2 3">ATCC 34112</strain>
    </source>
</reference>
<keyword evidence="1" id="KW-0812">Transmembrane</keyword>
<evidence type="ECO:0000256" key="1">
    <source>
        <dbReference type="SAM" id="Phobius"/>
    </source>
</evidence>
<accession>A0A1V9ZZV8</accession>
<gene>
    <name evidence="2" type="ORF">THRCLA_04134</name>
</gene>
<keyword evidence="1" id="KW-1133">Transmembrane helix</keyword>
<organism evidence="2 3">
    <name type="scientific">Thraustotheca clavata</name>
    <dbReference type="NCBI Taxonomy" id="74557"/>
    <lineage>
        <taxon>Eukaryota</taxon>
        <taxon>Sar</taxon>
        <taxon>Stramenopiles</taxon>
        <taxon>Oomycota</taxon>
        <taxon>Saprolegniomycetes</taxon>
        <taxon>Saprolegniales</taxon>
        <taxon>Achlyaceae</taxon>
        <taxon>Thraustotheca</taxon>
    </lineage>
</organism>
<name>A0A1V9ZZV8_9STRA</name>
<proteinExistence type="predicted"/>
<protein>
    <submittedName>
        <fullName evidence="2">Uncharacterized protein</fullName>
    </submittedName>
</protein>
<evidence type="ECO:0000313" key="3">
    <source>
        <dbReference type="Proteomes" id="UP000243217"/>
    </source>
</evidence>